<dbReference type="InterPro" id="IPR003141">
    <property type="entry name" value="Pol/His_phosphatase_N"/>
</dbReference>
<dbReference type="RefSeq" id="WP_299217501.1">
    <property type="nucleotide sequence ID" value="NZ_JBDGHN010000002.1"/>
</dbReference>
<accession>A0ABU9X5J7</accession>
<dbReference type="PANTHER" id="PTHR42924">
    <property type="entry name" value="EXONUCLEASE"/>
    <property type="match status" value="1"/>
</dbReference>
<dbReference type="Gene3D" id="1.10.150.650">
    <property type="match status" value="1"/>
</dbReference>
<dbReference type="CDD" id="cd07438">
    <property type="entry name" value="PHP_HisPPase_AMP"/>
    <property type="match status" value="1"/>
</dbReference>
<dbReference type="Gene3D" id="3.20.20.140">
    <property type="entry name" value="Metal-dependent hydrolases"/>
    <property type="match status" value="1"/>
</dbReference>
<name>A0ABU9X5J7_9GAMM</name>
<organism evidence="2 3">
    <name type="scientific">Psychrobacter saeujeotis</name>
    <dbReference type="NCBI Taxonomy" id="3143436"/>
    <lineage>
        <taxon>Bacteria</taxon>
        <taxon>Pseudomonadati</taxon>
        <taxon>Pseudomonadota</taxon>
        <taxon>Gammaproteobacteria</taxon>
        <taxon>Moraxellales</taxon>
        <taxon>Moraxellaceae</taxon>
        <taxon>Psychrobacter</taxon>
    </lineage>
</organism>
<dbReference type="InterPro" id="IPR052018">
    <property type="entry name" value="PHP_domain"/>
</dbReference>
<dbReference type="InterPro" id="IPR004013">
    <property type="entry name" value="PHP_dom"/>
</dbReference>
<comment type="caution">
    <text evidence="2">The sequence shown here is derived from an EMBL/GenBank/DDBJ whole genome shotgun (WGS) entry which is preliminary data.</text>
</comment>
<reference evidence="2 3" key="1">
    <citation type="submission" date="2024-05" db="EMBL/GenBank/DDBJ databases">
        <authorList>
            <person name="Kim H.-Y."/>
            <person name="Kim E."/>
            <person name="Cai Y."/>
            <person name="Yang S.-M."/>
            <person name="Lee W."/>
        </authorList>
    </citation>
    <scope>NUCLEOTIDE SEQUENCE [LARGE SCALE GENOMIC DNA]</scope>
    <source>
        <strain evidence="2 3">FBL11</strain>
    </source>
</reference>
<evidence type="ECO:0000313" key="3">
    <source>
        <dbReference type="Proteomes" id="UP001461960"/>
    </source>
</evidence>
<sequence length="294" mass="32001">MKIDLHCHSTCSDGTYAPADVVQRAHAAGVDVLALTDHDTLLGIDEARATATACGMTLINGVEISCEHTLTGGYGKNKSTNKIIHIVGLDFTDLDKMHATLQQLQDSRATRGQRITEKLSELLDTDYEELWQAILDKAGGNSQAVGRAHIGQVLFERGDVKTVQKAFDKYLADNKAAYVAIDALSMARGIELIHACGGKAVLAHPTRYQLSATRVRKLIAEFAELGGDACELPATSEPISTRRMVDRSIAEHGLMASIGSDFHGSNMPWRRIGDVPTLSTEQRGVWQLFQHSNH</sequence>
<dbReference type="Proteomes" id="UP001461960">
    <property type="component" value="Unassembled WGS sequence"/>
</dbReference>
<gene>
    <name evidence="2" type="ORF">AAIR29_01195</name>
</gene>
<proteinExistence type="predicted"/>
<evidence type="ECO:0000259" key="1">
    <source>
        <dbReference type="SMART" id="SM00481"/>
    </source>
</evidence>
<dbReference type="SUPFAM" id="SSF89550">
    <property type="entry name" value="PHP domain-like"/>
    <property type="match status" value="1"/>
</dbReference>
<evidence type="ECO:0000313" key="2">
    <source>
        <dbReference type="EMBL" id="MEN2750239.1"/>
    </source>
</evidence>
<dbReference type="Pfam" id="PF02811">
    <property type="entry name" value="PHP"/>
    <property type="match status" value="1"/>
</dbReference>
<dbReference type="SMART" id="SM00481">
    <property type="entry name" value="POLIIIAc"/>
    <property type="match status" value="1"/>
</dbReference>
<protein>
    <submittedName>
        <fullName evidence="2">PHP domain-containing protein</fullName>
    </submittedName>
</protein>
<dbReference type="PANTHER" id="PTHR42924:SF3">
    <property type="entry name" value="POLYMERASE_HISTIDINOL PHOSPHATASE N-TERMINAL DOMAIN-CONTAINING PROTEIN"/>
    <property type="match status" value="1"/>
</dbReference>
<feature type="domain" description="Polymerase/histidinol phosphatase N-terminal" evidence="1">
    <location>
        <begin position="3"/>
        <end position="68"/>
    </location>
</feature>
<dbReference type="InterPro" id="IPR016195">
    <property type="entry name" value="Pol/histidinol_Pase-like"/>
</dbReference>
<dbReference type="EMBL" id="JBDGHN010000002">
    <property type="protein sequence ID" value="MEN2750239.1"/>
    <property type="molecule type" value="Genomic_DNA"/>
</dbReference>
<keyword evidence="3" id="KW-1185">Reference proteome</keyword>